<dbReference type="STRING" id="1529.SAMN04487885_108124"/>
<evidence type="ECO:0000313" key="4">
    <source>
        <dbReference type="EMBL" id="SFF73646.1"/>
    </source>
</evidence>
<dbReference type="Pfam" id="PF13649">
    <property type="entry name" value="Methyltransf_25"/>
    <property type="match status" value="1"/>
</dbReference>
<dbReference type="GeneID" id="90546064"/>
<dbReference type="SUPFAM" id="SSF53335">
    <property type="entry name" value="S-adenosyl-L-methionine-dependent methyltransferases"/>
    <property type="match status" value="1"/>
</dbReference>
<keyword evidence="1 4" id="KW-0489">Methyltransferase</keyword>
<dbReference type="PANTHER" id="PTHR43861:SF1">
    <property type="entry name" value="TRANS-ACONITATE 2-METHYLTRANSFERASE"/>
    <property type="match status" value="1"/>
</dbReference>
<dbReference type="eggNOG" id="COG2226">
    <property type="taxonomic scope" value="Bacteria"/>
</dbReference>
<proteinExistence type="predicted"/>
<evidence type="ECO:0000256" key="1">
    <source>
        <dbReference type="ARBA" id="ARBA00022603"/>
    </source>
</evidence>
<dbReference type="Gene3D" id="3.40.50.150">
    <property type="entry name" value="Vaccinia Virus protein VP39"/>
    <property type="match status" value="1"/>
</dbReference>
<dbReference type="GO" id="GO:0008168">
    <property type="term" value="F:methyltransferase activity"/>
    <property type="evidence" value="ECO:0007669"/>
    <property type="project" value="UniProtKB-KW"/>
</dbReference>
<reference evidence="4 5" key="1">
    <citation type="submission" date="2016-10" db="EMBL/GenBank/DDBJ databases">
        <authorList>
            <person name="de Groot N.N."/>
        </authorList>
    </citation>
    <scope>NUCLEOTIDE SEQUENCE [LARGE SCALE GENOMIC DNA]</scope>
    <source>
        <strain evidence="4 5">NLAE-zl-G419</strain>
    </source>
</reference>
<dbReference type="Proteomes" id="UP000182135">
    <property type="component" value="Unassembled WGS sequence"/>
</dbReference>
<evidence type="ECO:0000256" key="2">
    <source>
        <dbReference type="ARBA" id="ARBA00022679"/>
    </source>
</evidence>
<accession>A0A1I2L974</accession>
<evidence type="ECO:0000313" key="5">
    <source>
        <dbReference type="Proteomes" id="UP000182135"/>
    </source>
</evidence>
<dbReference type="PANTHER" id="PTHR43861">
    <property type="entry name" value="TRANS-ACONITATE 2-METHYLTRANSFERASE-RELATED"/>
    <property type="match status" value="1"/>
</dbReference>
<organism evidence="4 5">
    <name type="scientific">Clostridium cadaveris</name>
    <dbReference type="NCBI Taxonomy" id="1529"/>
    <lineage>
        <taxon>Bacteria</taxon>
        <taxon>Bacillati</taxon>
        <taxon>Bacillota</taxon>
        <taxon>Clostridia</taxon>
        <taxon>Eubacteriales</taxon>
        <taxon>Clostridiaceae</taxon>
        <taxon>Clostridium</taxon>
    </lineage>
</organism>
<dbReference type="EMBL" id="FOOE01000008">
    <property type="protein sequence ID" value="SFF73646.1"/>
    <property type="molecule type" value="Genomic_DNA"/>
</dbReference>
<name>A0A1I2L974_9CLOT</name>
<dbReference type="InterPro" id="IPR029063">
    <property type="entry name" value="SAM-dependent_MTases_sf"/>
</dbReference>
<gene>
    <name evidence="4" type="ORF">SAMN04487885_108124</name>
</gene>
<dbReference type="Gene3D" id="2.20.25.110">
    <property type="entry name" value="S-adenosyl-L-methionine-dependent methyltransferases"/>
    <property type="match status" value="1"/>
</dbReference>
<sequence length="243" mass="27336">MGFYHELSKYYKYIFPLNPSTLEFLKANLKSDKKVLDLACGSGEYTLGLSANGINVTGLDLDEAMIKKAKEKAIEEHLNSKFIVGNMLDLKNYFANDEFSSIFCIGNSLVHLNSADEIKSLLSSINDLLPTGGRLVIQIINYHRIFEKNLSCLPTIKNEDVGIEFIRNYIHNGNKITFNTILKTPDNGEFVNNIELLPIKPDELMSMLKSSSFNVIATYGSFKGDEFKPLESMPFIVVCEKNI</sequence>
<feature type="domain" description="Methyltransferase" evidence="3">
    <location>
        <begin position="35"/>
        <end position="133"/>
    </location>
</feature>
<dbReference type="OrthoDB" id="9791837at2"/>
<protein>
    <submittedName>
        <fullName evidence="4">Methyltransferase domain-containing protein</fullName>
    </submittedName>
</protein>
<dbReference type="InterPro" id="IPR041698">
    <property type="entry name" value="Methyltransf_25"/>
</dbReference>
<dbReference type="CDD" id="cd02440">
    <property type="entry name" value="AdoMet_MTases"/>
    <property type="match status" value="1"/>
</dbReference>
<dbReference type="AlphaFoldDB" id="A0A1I2L974"/>
<keyword evidence="5" id="KW-1185">Reference proteome</keyword>
<keyword evidence="2 4" id="KW-0808">Transferase</keyword>
<evidence type="ECO:0000259" key="3">
    <source>
        <dbReference type="Pfam" id="PF13649"/>
    </source>
</evidence>
<dbReference type="GO" id="GO:0032259">
    <property type="term" value="P:methylation"/>
    <property type="evidence" value="ECO:0007669"/>
    <property type="project" value="UniProtKB-KW"/>
</dbReference>
<dbReference type="RefSeq" id="WP_074845220.1">
    <property type="nucleotide sequence ID" value="NZ_CABMJC010000011.1"/>
</dbReference>